<dbReference type="EMBL" id="MASW01000002">
    <property type="protein sequence ID" value="PXY28334.1"/>
    <property type="molecule type" value="Genomic_DNA"/>
</dbReference>
<dbReference type="PROSITE" id="PS51257">
    <property type="entry name" value="PROKAR_LIPOPROTEIN"/>
    <property type="match status" value="1"/>
</dbReference>
<proteinExistence type="predicted"/>
<dbReference type="PANTHER" id="PTHR30627:SF24">
    <property type="entry name" value="PENICILLIN-BINDING PROTEIN 4B"/>
    <property type="match status" value="1"/>
</dbReference>
<dbReference type="GO" id="GO:0008658">
    <property type="term" value="F:penicillin binding"/>
    <property type="evidence" value="ECO:0007669"/>
    <property type="project" value="InterPro"/>
</dbReference>
<dbReference type="InterPro" id="IPR012338">
    <property type="entry name" value="Beta-lactam/transpept-like"/>
</dbReference>
<dbReference type="InterPro" id="IPR050515">
    <property type="entry name" value="Beta-lactam/transpept"/>
</dbReference>
<evidence type="ECO:0000259" key="2">
    <source>
        <dbReference type="Pfam" id="PF05223"/>
    </source>
</evidence>
<feature type="domain" description="NTF2-like N-terminal transpeptidase" evidence="2">
    <location>
        <begin position="33"/>
        <end position="142"/>
    </location>
</feature>
<dbReference type="PANTHER" id="PTHR30627">
    <property type="entry name" value="PEPTIDOGLYCAN D,D-TRANSPEPTIDASE"/>
    <property type="match status" value="1"/>
</dbReference>
<dbReference type="AlphaFoldDB" id="A0A2V4B2A9"/>
<dbReference type="GO" id="GO:0005886">
    <property type="term" value="C:plasma membrane"/>
    <property type="evidence" value="ECO:0007669"/>
    <property type="project" value="TreeGrafter"/>
</dbReference>
<dbReference type="SUPFAM" id="SSF56519">
    <property type="entry name" value="Penicillin binding protein dimerisation domain"/>
    <property type="match status" value="1"/>
</dbReference>
<evidence type="ECO:0000259" key="1">
    <source>
        <dbReference type="Pfam" id="PF00905"/>
    </source>
</evidence>
<dbReference type="InterPro" id="IPR001460">
    <property type="entry name" value="PCN-bd_Tpept"/>
</dbReference>
<dbReference type="Proteomes" id="UP000249915">
    <property type="component" value="Unassembled WGS sequence"/>
</dbReference>
<dbReference type="Gene3D" id="3.40.710.10">
    <property type="entry name" value="DD-peptidase/beta-lactamase superfamily"/>
    <property type="match status" value="1"/>
</dbReference>
<feature type="domain" description="Penicillin-binding protein transpeptidase" evidence="1">
    <location>
        <begin position="329"/>
        <end position="587"/>
    </location>
</feature>
<keyword evidence="4" id="KW-1185">Reference proteome</keyword>
<dbReference type="GO" id="GO:0071972">
    <property type="term" value="F:peptidoglycan L,D-transpeptidase activity"/>
    <property type="evidence" value="ECO:0007669"/>
    <property type="project" value="TreeGrafter"/>
</dbReference>
<dbReference type="GO" id="GO:0071555">
    <property type="term" value="P:cell wall organization"/>
    <property type="evidence" value="ECO:0007669"/>
    <property type="project" value="TreeGrafter"/>
</dbReference>
<dbReference type="OrthoDB" id="5241017at2"/>
<gene>
    <name evidence="3" type="ORF">BAY60_11925</name>
</gene>
<reference evidence="3 4" key="1">
    <citation type="submission" date="2016-07" db="EMBL/GenBank/DDBJ databases">
        <title>Draft genome sequence of Prauserella muralis DSM 45305, isolated from a mould-covered wall in an indoor environment.</title>
        <authorList>
            <person name="Ruckert C."/>
            <person name="Albersmeier A."/>
            <person name="Jiang C.-L."/>
            <person name="Jiang Y."/>
            <person name="Kalinowski J."/>
            <person name="Schneider O."/>
            <person name="Winkler A."/>
            <person name="Zotchev S.B."/>
        </authorList>
    </citation>
    <scope>NUCLEOTIDE SEQUENCE [LARGE SCALE GENOMIC DNA]</scope>
    <source>
        <strain evidence="3 4">DSM 45305</strain>
    </source>
</reference>
<dbReference type="Pfam" id="PF00905">
    <property type="entry name" value="Transpeptidase"/>
    <property type="match status" value="1"/>
</dbReference>
<dbReference type="GO" id="GO:0046677">
    <property type="term" value="P:response to antibiotic"/>
    <property type="evidence" value="ECO:0007669"/>
    <property type="project" value="InterPro"/>
</dbReference>
<evidence type="ECO:0000313" key="3">
    <source>
        <dbReference type="EMBL" id="PXY28334.1"/>
    </source>
</evidence>
<organism evidence="3 4">
    <name type="scientific">Prauserella muralis</name>
    <dbReference type="NCBI Taxonomy" id="588067"/>
    <lineage>
        <taxon>Bacteria</taxon>
        <taxon>Bacillati</taxon>
        <taxon>Actinomycetota</taxon>
        <taxon>Actinomycetes</taxon>
        <taxon>Pseudonocardiales</taxon>
        <taxon>Pseudonocardiaceae</taxon>
        <taxon>Prauserella</taxon>
    </lineage>
</organism>
<evidence type="ECO:0000313" key="4">
    <source>
        <dbReference type="Proteomes" id="UP000249915"/>
    </source>
</evidence>
<protein>
    <submittedName>
        <fullName evidence="3">Penicillin-binding protein</fullName>
    </submittedName>
</protein>
<dbReference type="Pfam" id="PF05223">
    <property type="entry name" value="MecA_N"/>
    <property type="match status" value="1"/>
</dbReference>
<dbReference type="SUPFAM" id="SSF56601">
    <property type="entry name" value="beta-lactamase/transpeptidase-like"/>
    <property type="match status" value="1"/>
</dbReference>
<sequence length="604" mass="62934">MGGRQGTYRIAAALLSAVLVLTGCSVFDSGSGPDDVTGEFLGAFARGDTARAAGLTDSPKVAKAVLDQARGALKPKSLGTQVTGVEDGASDEQATARYRLDWRLGEGRRWGYAASAQLHTVDGQWRLRWTPELIHPDLGAQQSLALQVETPAPAPVLDRDGNPLLQAGTVVHVLVDKEKAGERLDHVVGTLARQLNPLEASITRQSLLDGINGTEKGGSYLAATLRSADYQAVKPAIYDLPGVHFTSEERLLSTRRDFGSQVLPAIRGTVADQVAGRAGWRVVTVDATGAEIAELHSEAPRPADAVTSTLSVGTQQAAEDALTGVGVPGAIVAMQASTGELLAVAQNPRADPQGAIALTGRYPPGSTFKIVTAAAALSAKTVTPNSKVECPATTVIEGRLVPNDHRFDLGTVPLHTAFARSCNTTFAKLAAELPPDALTVTAQDLGIGADFVVPGITTITGSVPPAKPIVQRAENGFGQGKTLASPFGMALVAATVASGETPVPSLLRGMRTQVTQKGGRLDEEVLASLRRMMREVVTDGTARRLAGLPGVHGKTGTAQFGDGTHSHGWFAGYQDDVAFAVLLARADSSGPAVEATQRFLSALR</sequence>
<dbReference type="InterPro" id="IPR036138">
    <property type="entry name" value="PBP_dimer_sf"/>
</dbReference>
<comment type="caution">
    <text evidence="3">The sequence shown here is derived from an EMBL/GenBank/DDBJ whole genome shotgun (WGS) entry which is preliminary data.</text>
</comment>
<name>A0A2V4B2A9_9PSEU</name>
<dbReference type="InterPro" id="IPR007887">
    <property type="entry name" value="MecA_N"/>
</dbReference>
<accession>A0A2V4B2A9</accession>